<keyword evidence="3" id="KW-0472">Membrane</keyword>
<dbReference type="PRINTS" id="PR00153">
    <property type="entry name" value="CSAPPISMRASE"/>
</dbReference>
<dbReference type="PROSITE" id="PS50072">
    <property type="entry name" value="CSA_PPIASE_2"/>
    <property type="match status" value="1"/>
</dbReference>
<keyword evidence="2 5" id="KW-0413">Isomerase</keyword>
<comment type="function">
    <text evidence="1 2">PPIases accelerate the folding of proteins. It catalyzes the cis-trans isomerization of proline imidic peptide bonds in oligopeptides.</text>
</comment>
<dbReference type="GO" id="GO:0006457">
    <property type="term" value="P:protein folding"/>
    <property type="evidence" value="ECO:0007669"/>
    <property type="project" value="InterPro"/>
</dbReference>
<organism evidence="5 6">
    <name type="scientific">Carnobacterium inhibens subsp. gilichinskyi</name>
    <dbReference type="NCBI Taxonomy" id="1266845"/>
    <lineage>
        <taxon>Bacteria</taxon>
        <taxon>Bacillati</taxon>
        <taxon>Bacillota</taxon>
        <taxon>Bacilli</taxon>
        <taxon>Lactobacillales</taxon>
        <taxon>Carnobacteriaceae</taxon>
        <taxon>Carnobacterium</taxon>
    </lineage>
</organism>
<dbReference type="InterPro" id="IPR044666">
    <property type="entry name" value="Cyclophilin_A-like"/>
</dbReference>
<dbReference type="EMBL" id="CP006812">
    <property type="protein sequence ID" value="AGY81777.1"/>
    <property type="molecule type" value="Genomic_DNA"/>
</dbReference>
<feature type="domain" description="PPIase cyclophilin-type" evidence="4">
    <location>
        <begin position="77"/>
        <end position="247"/>
    </location>
</feature>
<keyword evidence="2" id="KW-0697">Rotamase</keyword>
<keyword evidence="3" id="KW-1133">Transmembrane helix</keyword>
<dbReference type="Gene3D" id="2.40.100.10">
    <property type="entry name" value="Cyclophilin-like"/>
    <property type="match status" value="1"/>
</dbReference>
<dbReference type="AlphaFoldDB" id="U5SD53"/>
<dbReference type="InterPro" id="IPR002130">
    <property type="entry name" value="Cyclophilin-type_PPIase_dom"/>
</dbReference>
<feature type="transmembrane region" description="Helical" evidence="3">
    <location>
        <begin position="7"/>
        <end position="28"/>
    </location>
</feature>
<evidence type="ECO:0000256" key="2">
    <source>
        <dbReference type="RuleBase" id="RU363019"/>
    </source>
</evidence>
<evidence type="ECO:0000313" key="5">
    <source>
        <dbReference type="EMBL" id="AGY81777.1"/>
    </source>
</evidence>
<comment type="similarity">
    <text evidence="2">Belongs to the cyclophilin-type PPIase family.</text>
</comment>
<dbReference type="SUPFAM" id="SSF50891">
    <property type="entry name" value="Cyclophilin-like"/>
    <property type="match status" value="1"/>
</dbReference>
<name>U5SD53_9LACT</name>
<dbReference type="InterPro" id="IPR029000">
    <property type="entry name" value="Cyclophilin-like_dom_sf"/>
</dbReference>
<protein>
    <recommendedName>
        <fullName evidence="2">Peptidyl-prolyl cis-trans isomerase</fullName>
        <shortName evidence="2">PPIase</shortName>
        <ecNumber evidence="2">5.2.1.8</ecNumber>
    </recommendedName>
</protein>
<sequence>MKRKKNIVIGSILFFIAMGLMIFGVHLLSKSTGASLSTVFTPESSLIQSSTLDEEPTNLPQLTKEVKENEKEVRITTSLGTIRAKVFPELAPKAVENFLTHGSEGYYNGTVFHRVIPNFMIQAGDPEGDGTGGESIWGEPFETEISNQLFHIRGAIAMAKTNAPVSIGSQFYIVQNPADMSETADPTITPKEIIEAYKNGGYPSLDQNYTVFGQVIEGMDIVDAISKTETDQNNKPLQEITIESIEVINSSY</sequence>
<dbReference type="STRING" id="1266845.Q783_05735"/>
<accession>U5SD53</accession>
<gene>
    <name evidence="5" type="ORF">Q783_05735</name>
</gene>
<evidence type="ECO:0000313" key="6">
    <source>
        <dbReference type="Proteomes" id="UP000017469"/>
    </source>
</evidence>
<comment type="catalytic activity">
    <reaction evidence="2">
        <text>[protein]-peptidylproline (omega=180) = [protein]-peptidylproline (omega=0)</text>
        <dbReference type="Rhea" id="RHEA:16237"/>
        <dbReference type="Rhea" id="RHEA-COMP:10747"/>
        <dbReference type="Rhea" id="RHEA-COMP:10748"/>
        <dbReference type="ChEBI" id="CHEBI:83833"/>
        <dbReference type="ChEBI" id="CHEBI:83834"/>
        <dbReference type="EC" id="5.2.1.8"/>
    </reaction>
</comment>
<dbReference type="PANTHER" id="PTHR45625">
    <property type="entry name" value="PEPTIDYL-PROLYL CIS-TRANS ISOMERASE-RELATED"/>
    <property type="match status" value="1"/>
</dbReference>
<dbReference type="EC" id="5.2.1.8" evidence="2"/>
<dbReference type="HOGENOM" id="CLU_012062_16_0_9"/>
<dbReference type="Pfam" id="PF00160">
    <property type="entry name" value="Pro_isomerase"/>
    <property type="match status" value="1"/>
</dbReference>
<dbReference type="eggNOG" id="COG0652">
    <property type="taxonomic scope" value="Bacteria"/>
</dbReference>
<dbReference type="Proteomes" id="UP000017469">
    <property type="component" value="Chromosome"/>
</dbReference>
<dbReference type="PROSITE" id="PS00170">
    <property type="entry name" value="CSA_PPIASE_1"/>
    <property type="match status" value="1"/>
</dbReference>
<reference evidence="5 6" key="1">
    <citation type="journal article" date="2013" name="Genome Announc.">
        <title>Complete Genome Sequence of Carnobacterium gilichinskyi Strain WN1359T (DSM 27470T).</title>
        <authorList>
            <person name="Leonard M.T."/>
            <person name="Panayotova N."/>
            <person name="Farmerie W.G."/>
            <person name="Triplett E.W."/>
            <person name="Nicholson W.L."/>
        </authorList>
    </citation>
    <scope>NUCLEOTIDE SEQUENCE [LARGE SCALE GENOMIC DNA]</scope>
    <source>
        <strain evidence="5 6">WN1359</strain>
    </source>
</reference>
<dbReference type="InterPro" id="IPR020892">
    <property type="entry name" value="Cyclophilin-type_PPIase_CS"/>
</dbReference>
<dbReference type="PATRIC" id="fig|1266845.5.peg.1083"/>
<evidence type="ECO:0000256" key="3">
    <source>
        <dbReference type="SAM" id="Phobius"/>
    </source>
</evidence>
<proteinExistence type="inferred from homology"/>
<evidence type="ECO:0000256" key="1">
    <source>
        <dbReference type="ARBA" id="ARBA00002388"/>
    </source>
</evidence>
<evidence type="ECO:0000259" key="4">
    <source>
        <dbReference type="PROSITE" id="PS50072"/>
    </source>
</evidence>
<dbReference type="PANTHER" id="PTHR45625:SF16">
    <property type="entry name" value="PEPTIDYL-PROLYL CIS-TRANS ISOMERASE"/>
    <property type="match status" value="1"/>
</dbReference>
<dbReference type="GO" id="GO:0003755">
    <property type="term" value="F:peptidyl-prolyl cis-trans isomerase activity"/>
    <property type="evidence" value="ECO:0007669"/>
    <property type="project" value="UniProtKB-UniRule"/>
</dbReference>
<keyword evidence="3" id="KW-0812">Transmembrane</keyword>
<dbReference type="KEGG" id="caw:Q783_05735"/>